<comment type="cofactor">
    <cofactor evidence="3">
        <name>Zn(2+)</name>
        <dbReference type="ChEBI" id="CHEBI:29105"/>
    </cofactor>
    <text evidence="3">Binds 1 divalent metal cation per subunit.</text>
</comment>
<comment type="similarity">
    <text evidence="1">Belongs to the SMP-30/CGR1 family.</text>
</comment>
<keyword evidence="3" id="KW-0479">Metal-binding</keyword>
<evidence type="ECO:0000313" key="6">
    <source>
        <dbReference type="EMBL" id="VEN44275.1"/>
    </source>
</evidence>
<evidence type="ECO:0000256" key="1">
    <source>
        <dbReference type="ARBA" id="ARBA00008853"/>
    </source>
</evidence>
<evidence type="ECO:0000256" key="3">
    <source>
        <dbReference type="PIRSR" id="PIRSR605511-2"/>
    </source>
</evidence>
<keyword evidence="7" id="KW-1185">Reference proteome</keyword>
<name>A0A653C8R9_CALMS</name>
<feature type="binding site" evidence="3">
    <location>
        <position position="72"/>
    </location>
    <ligand>
        <name>a divalent metal cation</name>
        <dbReference type="ChEBI" id="CHEBI:60240"/>
    </ligand>
</feature>
<keyword evidence="4" id="KW-0732">Signal</keyword>
<feature type="binding site" evidence="3">
    <location>
        <position position="270"/>
    </location>
    <ligand>
        <name>a divalent metal cation</name>
        <dbReference type="ChEBI" id="CHEBI:60240"/>
    </ligand>
</feature>
<accession>A0A653C8R9</accession>
<dbReference type="InterPro" id="IPR011042">
    <property type="entry name" value="6-blade_b-propeller_TolB-like"/>
</dbReference>
<dbReference type="SUPFAM" id="SSF63829">
    <property type="entry name" value="Calcium-dependent phosphotriesterase"/>
    <property type="match status" value="1"/>
</dbReference>
<dbReference type="Gene3D" id="2.120.10.30">
    <property type="entry name" value="TolB, C-terminal domain"/>
    <property type="match status" value="1"/>
</dbReference>
<proteinExistence type="inferred from homology"/>
<dbReference type="GO" id="GO:0005509">
    <property type="term" value="F:calcium ion binding"/>
    <property type="evidence" value="ECO:0007669"/>
    <property type="project" value="TreeGrafter"/>
</dbReference>
<evidence type="ECO:0000256" key="2">
    <source>
        <dbReference type="PIRSR" id="PIRSR605511-1"/>
    </source>
</evidence>
<dbReference type="GO" id="GO:0019853">
    <property type="term" value="P:L-ascorbic acid biosynthetic process"/>
    <property type="evidence" value="ECO:0007669"/>
    <property type="project" value="TreeGrafter"/>
</dbReference>
<dbReference type="InterPro" id="IPR013658">
    <property type="entry name" value="SGL"/>
</dbReference>
<feature type="binding site" evidence="3">
    <location>
        <position position="161"/>
    </location>
    <ligand>
        <name>substrate</name>
    </ligand>
</feature>
<feature type="binding site" evidence="3">
    <location>
        <position position="181"/>
    </location>
    <ligand>
        <name>substrate</name>
    </ligand>
</feature>
<feature type="chain" id="PRO_5025028175" description="SMP-30/Gluconolactonase/LRE-like region domain-containing protein" evidence="4">
    <location>
        <begin position="17"/>
        <end position="418"/>
    </location>
</feature>
<dbReference type="GO" id="GO:0004341">
    <property type="term" value="F:gluconolactonase activity"/>
    <property type="evidence" value="ECO:0007669"/>
    <property type="project" value="TreeGrafter"/>
</dbReference>
<evidence type="ECO:0000313" key="7">
    <source>
        <dbReference type="Proteomes" id="UP000410492"/>
    </source>
</evidence>
<feature type="signal peptide" evidence="4">
    <location>
        <begin position="1"/>
        <end position="16"/>
    </location>
</feature>
<dbReference type="InterPro" id="IPR005511">
    <property type="entry name" value="SMP-30"/>
</dbReference>
<evidence type="ECO:0000256" key="4">
    <source>
        <dbReference type="SAM" id="SignalP"/>
    </source>
</evidence>
<reference evidence="6 7" key="1">
    <citation type="submission" date="2019-01" db="EMBL/GenBank/DDBJ databases">
        <authorList>
            <person name="Sayadi A."/>
        </authorList>
    </citation>
    <scope>NUCLEOTIDE SEQUENCE [LARGE SCALE GENOMIC DNA]</scope>
</reference>
<gene>
    <name evidence="6" type="ORF">CALMAC_LOCUS7131</name>
</gene>
<dbReference type="PRINTS" id="PR01790">
    <property type="entry name" value="SMP30FAMILY"/>
</dbReference>
<dbReference type="Pfam" id="PF08450">
    <property type="entry name" value="SGL"/>
    <property type="match status" value="1"/>
</dbReference>
<dbReference type="AlphaFoldDB" id="A0A653C8R9"/>
<protein>
    <recommendedName>
        <fullName evidence="5">SMP-30/Gluconolactonase/LRE-like region domain-containing protein</fullName>
    </recommendedName>
</protein>
<dbReference type="Proteomes" id="UP000410492">
    <property type="component" value="Unassembled WGS sequence"/>
</dbReference>
<dbReference type="PANTHER" id="PTHR10907">
    <property type="entry name" value="REGUCALCIN"/>
    <property type="match status" value="1"/>
</dbReference>
<keyword evidence="3" id="KW-0862">Zinc</keyword>
<evidence type="ECO:0000259" key="5">
    <source>
        <dbReference type="Pfam" id="PF08450"/>
    </source>
</evidence>
<organism evidence="6 7">
    <name type="scientific">Callosobruchus maculatus</name>
    <name type="common">Southern cowpea weevil</name>
    <name type="synonym">Pulse bruchid</name>
    <dbReference type="NCBI Taxonomy" id="64391"/>
    <lineage>
        <taxon>Eukaryota</taxon>
        <taxon>Metazoa</taxon>
        <taxon>Ecdysozoa</taxon>
        <taxon>Arthropoda</taxon>
        <taxon>Hexapoda</taxon>
        <taxon>Insecta</taxon>
        <taxon>Pterygota</taxon>
        <taxon>Neoptera</taxon>
        <taxon>Endopterygota</taxon>
        <taxon>Coleoptera</taxon>
        <taxon>Polyphaga</taxon>
        <taxon>Cucujiformia</taxon>
        <taxon>Chrysomeloidea</taxon>
        <taxon>Chrysomelidae</taxon>
        <taxon>Bruchinae</taxon>
        <taxon>Bruchini</taxon>
        <taxon>Callosobruchus</taxon>
    </lineage>
</organism>
<feature type="domain" description="SMP-30/Gluconolactonase/LRE-like region" evidence="5">
    <location>
        <begin position="72"/>
        <end position="329"/>
    </location>
</feature>
<dbReference type="EMBL" id="CAACVG010007223">
    <property type="protein sequence ID" value="VEN44275.1"/>
    <property type="molecule type" value="Genomic_DNA"/>
</dbReference>
<dbReference type="OrthoDB" id="423498at2759"/>
<feature type="binding site" evidence="3">
    <location>
        <position position="215"/>
    </location>
    <ligand>
        <name>a divalent metal cation</name>
        <dbReference type="ChEBI" id="CHEBI:60240"/>
    </ligand>
</feature>
<dbReference type="PANTHER" id="PTHR10907:SF47">
    <property type="entry name" value="REGUCALCIN"/>
    <property type="match status" value="1"/>
</dbReference>
<feature type="active site" description="Proton donor/acceptor" evidence="2">
    <location>
        <position position="270"/>
    </location>
</feature>
<feature type="binding site" evidence="3">
    <location>
        <position position="163"/>
    </location>
    <ligand>
        <name>substrate</name>
    </ligand>
</feature>
<sequence>MRRFIILCLAVWSVKCSDDTIIGVKLILIKLCCTQKNGCREMVGYISLDNKSQTDFDAPYVVQVTSPVDHAEEPHWDGRKNILYYVDIHNGGVLAYHYYTKKLSKITLNGETSPVVPIRKNPNVLLVGLNRSVVAVEWDGKKQLGDQEILTTISKQFPKSRFNDGKADKQGRLWWGTIGPESNGYVTPNEGLFYKITRENLENPKVAKAPVSNSNGLAWNKANNKLYYIDTPTLKVVEFDYDDEKGTLSKENRTIFDMRDYEGKLTGLPDGMTIDDEDNLYIALYGGGAVLKVNPTTRKLLKVIPIPARDVTSAMFGGPNLDILFVTSSRVSLTAKERLFYPAAGSLFAVKNLKAKGLPAFTADIVDGVTKRLNLLENLFAPDIFYPTPKESKTVTRNSEIREFKTPFPFNKLVVADG</sequence>